<evidence type="ECO:0000256" key="5">
    <source>
        <dbReference type="ARBA" id="ARBA00023004"/>
    </source>
</evidence>
<organism evidence="10">
    <name type="scientific">Epichloe inebrians</name>
    <dbReference type="NCBI Taxonomy" id="2591900"/>
    <lineage>
        <taxon>Eukaryota</taxon>
        <taxon>Fungi</taxon>
        <taxon>Dikarya</taxon>
        <taxon>Ascomycota</taxon>
        <taxon>Pezizomycotina</taxon>
        <taxon>Sordariomycetes</taxon>
        <taxon>Hypocreomycetidae</taxon>
        <taxon>Hypocreales</taxon>
        <taxon>Clavicipitaceae</taxon>
        <taxon>Epichloe</taxon>
    </lineage>
</organism>
<dbReference type="CDD" id="cd11062">
    <property type="entry name" value="CYP58-like"/>
    <property type="match status" value="1"/>
</dbReference>
<evidence type="ECO:0000313" key="10">
    <source>
        <dbReference type="EMBL" id="AFO67561.1"/>
    </source>
</evidence>
<dbReference type="AlphaFoldDB" id="I7DCK5"/>
<feature type="binding site" description="axial binding residue" evidence="7">
    <location>
        <position position="449"/>
    </location>
    <ligand>
        <name>heme</name>
        <dbReference type="ChEBI" id="CHEBI:30413"/>
    </ligand>
    <ligandPart>
        <name>Fe</name>
        <dbReference type="ChEBI" id="CHEBI:18248"/>
    </ligandPart>
</feature>
<dbReference type="PRINTS" id="PR00385">
    <property type="entry name" value="P450"/>
</dbReference>
<evidence type="ECO:0000256" key="6">
    <source>
        <dbReference type="ARBA" id="ARBA00023180"/>
    </source>
</evidence>
<dbReference type="InterPro" id="IPR001128">
    <property type="entry name" value="Cyt_P450"/>
</dbReference>
<dbReference type="GO" id="GO:0004497">
    <property type="term" value="F:monooxygenase activity"/>
    <property type="evidence" value="ECO:0007669"/>
    <property type="project" value="UniProtKB-KW"/>
</dbReference>
<name>I7DCK5_9HYPO</name>
<evidence type="ECO:0000256" key="7">
    <source>
        <dbReference type="PIRSR" id="PIRSR602401-1"/>
    </source>
</evidence>
<dbReference type="PANTHER" id="PTHR24305:SF166">
    <property type="entry name" value="CYTOCHROME P450 12A4, MITOCHONDRIAL-RELATED"/>
    <property type="match status" value="1"/>
</dbReference>
<keyword evidence="3 7" id="KW-0349">Heme</keyword>
<keyword evidence="9" id="KW-0812">Transmembrane</keyword>
<dbReference type="GO" id="GO:0016705">
    <property type="term" value="F:oxidoreductase activity, acting on paired donors, with incorporation or reduction of molecular oxygen"/>
    <property type="evidence" value="ECO:0007669"/>
    <property type="project" value="InterPro"/>
</dbReference>
<comment type="cofactor">
    <cofactor evidence="1 7">
        <name>heme</name>
        <dbReference type="ChEBI" id="CHEBI:30413"/>
    </cofactor>
</comment>
<dbReference type="InterPro" id="IPR017972">
    <property type="entry name" value="Cyt_P450_CS"/>
</dbReference>
<dbReference type="GO" id="GO:0005506">
    <property type="term" value="F:iron ion binding"/>
    <property type="evidence" value="ECO:0007669"/>
    <property type="project" value="InterPro"/>
</dbReference>
<dbReference type="InterPro" id="IPR050121">
    <property type="entry name" value="Cytochrome_P450_monoxygenase"/>
</dbReference>
<keyword evidence="4 7" id="KW-0479">Metal-binding</keyword>
<dbReference type="PROSITE" id="PS00086">
    <property type="entry name" value="CYTOCHROME_P450"/>
    <property type="match status" value="1"/>
</dbReference>
<dbReference type="EMBL" id="JX072969">
    <property type="protein sequence ID" value="AFO67561.1"/>
    <property type="molecule type" value="Genomic_DNA"/>
</dbReference>
<protein>
    <submittedName>
        <fullName evidence="10">Elymoclavine monooxygenase</fullName>
    </submittedName>
</protein>
<keyword evidence="5 7" id="KW-0408">Iron</keyword>
<dbReference type="PANTHER" id="PTHR24305">
    <property type="entry name" value="CYTOCHROME P450"/>
    <property type="match status" value="1"/>
</dbReference>
<keyword evidence="9" id="KW-1133">Transmembrane helix</keyword>
<accession>I7DCK5</accession>
<proteinExistence type="inferred from homology"/>
<evidence type="ECO:0000256" key="8">
    <source>
        <dbReference type="RuleBase" id="RU000461"/>
    </source>
</evidence>
<dbReference type="SUPFAM" id="SSF48264">
    <property type="entry name" value="Cytochrome P450"/>
    <property type="match status" value="1"/>
</dbReference>
<dbReference type="GO" id="GO:0020037">
    <property type="term" value="F:heme binding"/>
    <property type="evidence" value="ECO:0007669"/>
    <property type="project" value="InterPro"/>
</dbReference>
<comment type="similarity">
    <text evidence="2 8">Belongs to the cytochrome P450 family.</text>
</comment>
<keyword evidence="8 10" id="KW-0503">Monooxygenase</keyword>
<dbReference type="PRINTS" id="PR00463">
    <property type="entry name" value="EP450I"/>
</dbReference>
<keyword evidence="6" id="KW-0325">Glycoprotein</keyword>
<dbReference type="InterPro" id="IPR036396">
    <property type="entry name" value="Cyt_P450_sf"/>
</dbReference>
<evidence type="ECO:0000256" key="2">
    <source>
        <dbReference type="ARBA" id="ARBA00010617"/>
    </source>
</evidence>
<gene>
    <name evidence="10" type="primary">cloA</name>
</gene>
<evidence type="ECO:0000256" key="3">
    <source>
        <dbReference type="ARBA" id="ARBA00022617"/>
    </source>
</evidence>
<dbReference type="InterPro" id="IPR002401">
    <property type="entry name" value="Cyt_P450_E_grp-I"/>
</dbReference>
<keyword evidence="9" id="KW-0472">Membrane</keyword>
<keyword evidence="8" id="KW-0560">Oxidoreductase</keyword>
<dbReference type="Gene3D" id="1.10.630.10">
    <property type="entry name" value="Cytochrome P450"/>
    <property type="match status" value="1"/>
</dbReference>
<evidence type="ECO:0000256" key="9">
    <source>
        <dbReference type="SAM" id="Phobius"/>
    </source>
</evidence>
<dbReference type="Pfam" id="PF00067">
    <property type="entry name" value="p450"/>
    <property type="match status" value="1"/>
</dbReference>
<reference evidence="10" key="1">
    <citation type="submission" date="2015-01" db="EMBL/GenBank/DDBJ databases">
        <title>Genome sequence of Neotyphodium gansuense var. inebrians E818.</title>
        <authorList>
            <person name="Chen L."/>
            <person name="Webb J.S."/>
            <person name="Jaromczyk J."/>
            <person name="Schardl C.L."/>
        </authorList>
    </citation>
    <scope>NUCLEOTIDE SEQUENCE</scope>
    <source>
        <strain evidence="10">E818</strain>
    </source>
</reference>
<evidence type="ECO:0000256" key="4">
    <source>
        <dbReference type="ARBA" id="ARBA00022723"/>
    </source>
</evidence>
<sequence>MSLQWLYQAQCPSWTWIMFTACISITFPLVMIGIYNIYFHPLRNVPGPKLAALTNFYAFYWNWIRDEGYSRQFQSLHTYYNSSVLRIGPNHVHTTEIELYNVIFKPGSKWLKYKSFYRYFNGLDAMIEPSQYRTYRAHLAPLYAQRAIDDLSPKIHDDLSSSAARMIKITETGETINMVKVLRTLSTSMILYNLYSIDISLNECDGYHPFLEAFEQLMAQSWLFVTYPMVPMLLGLIPGTSFARLNSCYTKFMNYCIAWNHEDVRKQQASEEQSTRDSHTKRYLAIKNDDGLKKSIVPNPLDDVFNFIAGGSDTTSYTAACAFFHILSSPIICAKLVTELDEHSSIIRDAFDYNKIQTLPYLNAVIKETLRISVPVPGCLPRVVPEGGITLGSLSLPAGTAVSISQQAISLNNEIFSSPHRFSPERWIGPEAVGLDKWNIAFSRGPRQCIGTTLAYLELRCILAYFFSRFEMTLTGNCGDHLRWVDRFVAVNLDDVEVLILRDRWS</sequence>
<evidence type="ECO:0000256" key="1">
    <source>
        <dbReference type="ARBA" id="ARBA00001971"/>
    </source>
</evidence>
<feature type="transmembrane region" description="Helical" evidence="9">
    <location>
        <begin position="16"/>
        <end position="39"/>
    </location>
</feature>